<keyword evidence="6" id="KW-1185">Reference proteome</keyword>
<feature type="region of interest" description="Disordered" evidence="3">
    <location>
        <begin position="106"/>
        <end position="128"/>
    </location>
</feature>
<accession>A0A6G1GHQ0</accession>
<feature type="domain" description="HTH La-type RNA-binding" evidence="4">
    <location>
        <begin position="8"/>
        <end position="98"/>
    </location>
</feature>
<evidence type="ECO:0000256" key="3">
    <source>
        <dbReference type="SAM" id="MobiDB-lite"/>
    </source>
</evidence>
<dbReference type="InterPro" id="IPR036388">
    <property type="entry name" value="WH-like_DNA-bd_sf"/>
</dbReference>
<dbReference type="GO" id="GO:0033167">
    <property type="term" value="C:ARC complex"/>
    <property type="evidence" value="ECO:0007669"/>
    <property type="project" value="InterPro"/>
</dbReference>
<dbReference type="EMBL" id="ML975149">
    <property type="protein sequence ID" value="KAF1817421.1"/>
    <property type="molecule type" value="Genomic_DNA"/>
</dbReference>
<dbReference type="InterPro" id="IPR036390">
    <property type="entry name" value="WH_DNA-bd_sf"/>
</dbReference>
<evidence type="ECO:0000259" key="4">
    <source>
        <dbReference type="PROSITE" id="PS50961"/>
    </source>
</evidence>
<evidence type="ECO:0000256" key="1">
    <source>
        <dbReference type="ARBA" id="ARBA00022884"/>
    </source>
</evidence>
<evidence type="ECO:0000313" key="7">
    <source>
        <dbReference type="RefSeq" id="XP_033539052.1"/>
    </source>
</evidence>
<evidence type="ECO:0000313" key="5">
    <source>
        <dbReference type="EMBL" id="KAF1817421.1"/>
    </source>
</evidence>
<dbReference type="SUPFAM" id="SSF46785">
    <property type="entry name" value="Winged helix' DNA-binding domain"/>
    <property type="match status" value="1"/>
</dbReference>
<dbReference type="GO" id="GO:0031047">
    <property type="term" value="P:regulatory ncRNA-mediated gene silencing"/>
    <property type="evidence" value="ECO:0007669"/>
    <property type="project" value="InterPro"/>
</dbReference>
<dbReference type="InterPro" id="IPR018606">
    <property type="entry name" value="Arb1"/>
</dbReference>
<dbReference type="PANTHER" id="PTHR22792:SF140">
    <property type="entry name" value="ACHILLES, ISOFORM A"/>
    <property type="match status" value="1"/>
</dbReference>
<dbReference type="Gene3D" id="1.10.10.10">
    <property type="entry name" value="Winged helix-like DNA-binding domain superfamily/Winged helix DNA-binding domain"/>
    <property type="match status" value="1"/>
</dbReference>
<evidence type="ECO:0000256" key="2">
    <source>
        <dbReference type="PROSITE-ProRule" id="PRU00332"/>
    </source>
</evidence>
<keyword evidence="1 2" id="KW-0694">RNA-binding</keyword>
<organism evidence="5">
    <name type="scientific">Eremomyces bilateralis CBS 781.70</name>
    <dbReference type="NCBI Taxonomy" id="1392243"/>
    <lineage>
        <taxon>Eukaryota</taxon>
        <taxon>Fungi</taxon>
        <taxon>Dikarya</taxon>
        <taxon>Ascomycota</taxon>
        <taxon>Pezizomycotina</taxon>
        <taxon>Dothideomycetes</taxon>
        <taxon>Dothideomycetes incertae sedis</taxon>
        <taxon>Eremomycetales</taxon>
        <taxon>Eremomycetaceae</taxon>
        <taxon>Eremomyces</taxon>
    </lineage>
</organism>
<reference evidence="5 7" key="1">
    <citation type="submission" date="2020-01" db="EMBL/GenBank/DDBJ databases">
        <authorList>
            <consortium name="DOE Joint Genome Institute"/>
            <person name="Haridas S."/>
            <person name="Albert R."/>
            <person name="Binder M."/>
            <person name="Bloem J."/>
            <person name="Labutti K."/>
            <person name="Salamov A."/>
            <person name="Andreopoulos B."/>
            <person name="Baker S.E."/>
            <person name="Barry K."/>
            <person name="Bills G."/>
            <person name="Bluhm B.H."/>
            <person name="Cannon C."/>
            <person name="Castanera R."/>
            <person name="Culley D.E."/>
            <person name="Daum C."/>
            <person name="Ezra D."/>
            <person name="Gonzalez J.B."/>
            <person name="Henrissat B."/>
            <person name="Kuo A."/>
            <person name="Liang C."/>
            <person name="Lipzen A."/>
            <person name="Lutzoni F."/>
            <person name="Magnuson J."/>
            <person name="Mondo S."/>
            <person name="Nolan M."/>
            <person name="Ohm R."/>
            <person name="Pangilinan J."/>
            <person name="Park H.-J."/>
            <person name="Ramirez L."/>
            <person name="Alfaro M."/>
            <person name="Sun H."/>
            <person name="Tritt A."/>
            <person name="Yoshinaga Y."/>
            <person name="Zwiers L.-H."/>
            <person name="Turgeon B.G."/>
            <person name="Goodwin S.B."/>
            <person name="Spatafora J.W."/>
            <person name="Crous P.W."/>
            <person name="Grigoriev I.V."/>
        </authorList>
    </citation>
    <scope>NUCLEOTIDE SEQUENCE</scope>
    <source>
        <strain evidence="5 7">CBS 781.70</strain>
    </source>
</reference>
<dbReference type="GeneID" id="54418431"/>
<feature type="compositionally biased region" description="Basic and acidic residues" evidence="3">
    <location>
        <begin position="394"/>
        <end position="410"/>
    </location>
</feature>
<dbReference type="Pfam" id="PF05383">
    <property type="entry name" value="La"/>
    <property type="match status" value="1"/>
</dbReference>
<protein>
    <recommendedName>
        <fullName evidence="4">HTH La-type RNA-binding domain-containing protein</fullName>
    </recommendedName>
</protein>
<dbReference type="InterPro" id="IPR006630">
    <property type="entry name" value="La_HTH"/>
</dbReference>
<dbReference type="RefSeq" id="XP_033539052.1">
    <property type="nucleotide sequence ID" value="XM_033677861.1"/>
</dbReference>
<dbReference type="SMART" id="SM00715">
    <property type="entry name" value="LA"/>
    <property type="match status" value="1"/>
</dbReference>
<dbReference type="OrthoDB" id="435402at2759"/>
<feature type="region of interest" description="Disordered" evidence="3">
    <location>
        <begin position="394"/>
        <end position="413"/>
    </location>
</feature>
<dbReference type="PANTHER" id="PTHR22792">
    <property type="entry name" value="LUPUS LA PROTEIN-RELATED"/>
    <property type="match status" value="1"/>
</dbReference>
<gene>
    <name evidence="5 7" type="ORF">P152DRAFT_445512</name>
</gene>
<dbReference type="InterPro" id="IPR045180">
    <property type="entry name" value="La_dom_prot"/>
</dbReference>
<dbReference type="Proteomes" id="UP000504638">
    <property type="component" value="Unplaced"/>
</dbReference>
<dbReference type="Pfam" id="PF09692">
    <property type="entry name" value="Arb1"/>
    <property type="match status" value="1"/>
</dbReference>
<sequence>METQELPHIEDHPQGDDVRRQVEYYFSDENLPNDAYLLEKCCGSQNLPVSIKKICSFAMMRKYKPYSAVVAALKKSIYLDVVDDKLIKRKIPVILEEVINAEGKPTYKKPPPNLGFPENPKGPTSNNPLMTKGMLKPTGFEEWYADPPVTPAEYKDDAQCYDSSIPIDARMEAAVQRYSSRRKFHQTTRAIFSAWFRYSGWDAGQRQFQGNDPKELENYDAPEIALMTSTLFPGEDKDDRTKWVVDFEGVAKGFLSTRLPNIIHLSTDNVKTATQVMMNMYNWFLHHNVCPEYSQEILAARSVCGLAYEEYQKLIPLRPQLPGPFNIAMSTLFDGYYGPIYGEGDEMVDIKELRAQAWDGIIMNYHMAKVSVLAGLAAIASEKLFAAIIDKPAGDETEKNNGNGECKDGPSSDAEETWVERAKALIPNVRREVGLQITAIEPPSQEVKELYHQHNAEVRKKMHLKPLGTLRCKLWDLQTFRPRDMPEQKRWNPGEIVVHLEDDLLAHCFVGMKISGVIRMVEEGHWWLDEVLAAFPSFYTLLLNDIQVKKWRQPRWLKSREEQEKAERKDNMAE</sequence>
<dbReference type="GO" id="GO:0003729">
    <property type="term" value="F:mRNA binding"/>
    <property type="evidence" value="ECO:0007669"/>
    <property type="project" value="TreeGrafter"/>
</dbReference>
<reference evidence="7" key="3">
    <citation type="submission" date="2025-04" db="UniProtKB">
        <authorList>
            <consortium name="RefSeq"/>
        </authorList>
    </citation>
    <scope>IDENTIFICATION</scope>
    <source>
        <strain evidence="7">CBS 781.70</strain>
    </source>
</reference>
<reference evidence="7" key="2">
    <citation type="submission" date="2020-04" db="EMBL/GenBank/DDBJ databases">
        <authorList>
            <consortium name="NCBI Genome Project"/>
        </authorList>
    </citation>
    <scope>NUCLEOTIDE SEQUENCE</scope>
    <source>
        <strain evidence="7">CBS 781.70</strain>
    </source>
</reference>
<name>A0A6G1GHQ0_9PEZI</name>
<proteinExistence type="predicted"/>
<dbReference type="PROSITE" id="PS50961">
    <property type="entry name" value="HTH_LA"/>
    <property type="match status" value="1"/>
</dbReference>
<evidence type="ECO:0000313" key="6">
    <source>
        <dbReference type="Proteomes" id="UP000504638"/>
    </source>
</evidence>
<dbReference type="AlphaFoldDB" id="A0A6G1GHQ0"/>